<evidence type="ECO:0000256" key="7">
    <source>
        <dbReference type="ARBA" id="ARBA00023180"/>
    </source>
</evidence>
<dbReference type="RefSeq" id="XP_067076660.1">
    <property type="nucleotide sequence ID" value="XM_067220559.1"/>
</dbReference>
<dbReference type="EMBL" id="CZPT02000201">
    <property type="protein sequence ID" value="SCU64988.1"/>
    <property type="molecule type" value="Genomic_DNA"/>
</dbReference>
<sequence>MATQQIALMFLLIAANCQRSQAAALAANENAPYFSELCRMIQLATTKLPTMEPLPDLSGFSAAAELVNLSYTAPDALKQIAEKTKANENIDTADTPANKYCKDGKTATCKKLADLLASAEENNQAKTFLTRLKDKKISPDILAMAAEVSKAIVDITALKPDDSLATAVKNVNAALEDKEAEDATAAELKGANDRVTDCGKAQTGDEAPGTIAGKSLAHDALCMCGTAGTANEKNACGIDVEANSAAAFTWGTATTQDKQWKNLKKACTQNDGAAILSSAQIRTATENYLNKLAMGQLSKAYFPWNNRLHRGSTNYGLRPQKGQQQRCMRFLWQAR</sequence>
<keyword evidence="3" id="KW-1003">Cell membrane</keyword>
<name>A0A1G4I066_TRYEQ</name>
<dbReference type="VEuPathDB" id="TriTrypDB:TEOVI_000631000"/>
<feature type="domain" description="Trypanosome variant surface glycoprotein B-type N-terminal" evidence="10">
    <location>
        <begin position="14"/>
        <end position="291"/>
    </location>
</feature>
<protein>
    <submittedName>
        <fullName evidence="11">Trypanosomal VSG domain containing protein, putative</fullName>
    </submittedName>
</protein>
<proteinExistence type="predicted"/>
<reference evidence="11" key="1">
    <citation type="submission" date="2016-09" db="EMBL/GenBank/DDBJ databases">
        <authorList>
            <person name="Hebert L."/>
            <person name="Moumen B."/>
        </authorList>
    </citation>
    <scope>NUCLEOTIDE SEQUENCE [LARGE SCALE GENOMIC DNA]</scope>
    <source>
        <strain evidence="11">OVI</strain>
    </source>
</reference>
<accession>A0A1G4I066</accession>
<feature type="chain" id="PRO_5009235066" evidence="9">
    <location>
        <begin position="23"/>
        <end position="335"/>
    </location>
</feature>
<evidence type="ECO:0000256" key="6">
    <source>
        <dbReference type="ARBA" id="ARBA00023136"/>
    </source>
</evidence>
<feature type="signal peptide" evidence="9">
    <location>
        <begin position="1"/>
        <end position="22"/>
    </location>
</feature>
<keyword evidence="5 9" id="KW-0732">Signal</keyword>
<comment type="subcellular location">
    <subcellularLocation>
        <location evidence="2">Cell membrane</location>
        <topology evidence="2">Lipid-anchor</topology>
        <topology evidence="2">GPI-anchor</topology>
    </subcellularLocation>
</comment>
<keyword evidence="4" id="KW-0336">GPI-anchor</keyword>
<comment type="function">
    <text evidence="1">VSG forms a coat on the surface of the parasite. The trypanosome evades the immune response of the host by expressing a series of antigenically distinct VSGs from an estimated 1000 VSG genes.</text>
</comment>
<dbReference type="GO" id="GO:0005886">
    <property type="term" value="C:plasma membrane"/>
    <property type="evidence" value="ECO:0007669"/>
    <property type="project" value="UniProtKB-SubCell"/>
</dbReference>
<evidence type="ECO:0000313" key="12">
    <source>
        <dbReference type="Proteomes" id="UP000195570"/>
    </source>
</evidence>
<dbReference type="Proteomes" id="UP000195570">
    <property type="component" value="Unassembled WGS sequence"/>
</dbReference>
<dbReference type="GeneID" id="92380244"/>
<organism evidence="11 12">
    <name type="scientific">Trypanosoma equiperdum</name>
    <dbReference type="NCBI Taxonomy" id="5694"/>
    <lineage>
        <taxon>Eukaryota</taxon>
        <taxon>Discoba</taxon>
        <taxon>Euglenozoa</taxon>
        <taxon>Kinetoplastea</taxon>
        <taxon>Metakinetoplastina</taxon>
        <taxon>Trypanosomatida</taxon>
        <taxon>Trypanosomatidae</taxon>
        <taxon>Trypanosoma</taxon>
    </lineage>
</organism>
<evidence type="ECO:0000313" key="11">
    <source>
        <dbReference type="EMBL" id="SCU64988.1"/>
    </source>
</evidence>
<dbReference type="InterPro" id="IPR025932">
    <property type="entry name" value="Trypano_VSG_B_N_dom"/>
</dbReference>
<evidence type="ECO:0000256" key="8">
    <source>
        <dbReference type="ARBA" id="ARBA00023288"/>
    </source>
</evidence>
<evidence type="ECO:0000256" key="3">
    <source>
        <dbReference type="ARBA" id="ARBA00022475"/>
    </source>
</evidence>
<keyword evidence="12" id="KW-1185">Reference proteome</keyword>
<keyword evidence="6" id="KW-0472">Membrane</keyword>
<evidence type="ECO:0000256" key="4">
    <source>
        <dbReference type="ARBA" id="ARBA00022622"/>
    </source>
</evidence>
<dbReference type="AlphaFoldDB" id="A0A1G4I066"/>
<keyword evidence="7" id="KW-0325">Glycoprotein</keyword>
<comment type="caution">
    <text evidence="11">The sequence shown here is derived from an EMBL/GenBank/DDBJ whole genome shotgun (WGS) entry which is preliminary data.</text>
</comment>
<evidence type="ECO:0000256" key="2">
    <source>
        <dbReference type="ARBA" id="ARBA00004609"/>
    </source>
</evidence>
<evidence type="ECO:0000256" key="5">
    <source>
        <dbReference type="ARBA" id="ARBA00022729"/>
    </source>
</evidence>
<dbReference type="GO" id="GO:0098552">
    <property type="term" value="C:side of membrane"/>
    <property type="evidence" value="ECO:0007669"/>
    <property type="project" value="UniProtKB-KW"/>
</dbReference>
<gene>
    <name evidence="11" type="ORF">TEOVI_000631000</name>
</gene>
<keyword evidence="8" id="KW-0449">Lipoprotein</keyword>
<evidence type="ECO:0000259" key="10">
    <source>
        <dbReference type="Pfam" id="PF13206"/>
    </source>
</evidence>
<dbReference type="Pfam" id="PF13206">
    <property type="entry name" value="VSG_B"/>
    <property type="match status" value="1"/>
</dbReference>
<evidence type="ECO:0000256" key="1">
    <source>
        <dbReference type="ARBA" id="ARBA00002523"/>
    </source>
</evidence>
<evidence type="ECO:0000256" key="9">
    <source>
        <dbReference type="SAM" id="SignalP"/>
    </source>
</evidence>